<evidence type="ECO:0000313" key="2">
    <source>
        <dbReference type="Proteomes" id="UP000780801"/>
    </source>
</evidence>
<gene>
    <name evidence="1" type="ORF">BGW38_010762</name>
</gene>
<dbReference type="AlphaFoldDB" id="A0A9P6FWL4"/>
<dbReference type="OrthoDB" id="2254641at2759"/>
<proteinExistence type="predicted"/>
<accession>A0A9P6FWL4</accession>
<feature type="non-terminal residue" evidence="1">
    <location>
        <position position="1"/>
    </location>
</feature>
<name>A0A9P6FWL4_9FUNG</name>
<dbReference type="EMBL" id="JAABOA010000927">
    <property type="protein sequence ID" value="KAF9582782.1"/>
    <property type="molecule type" value="Genomic_DNA"/>
</dbReference>
<evidence type="ECO:0000313" key="1">
    <source>
        <dbReference type="EMBL" id="KAF9582782.1"/>
    </source>
</evidence>
<organism evidence="1 2">
    <name type="scientific">Lunasporangiospora selenospora</name>
    <dbReference type="NCBI Taxonomy" id="979761"/>
    <lineage>
        <taxon>Eukaryota</taxon>
        <taxon>Fungi</taxon>
        <taxon>Fungi incertae sedis</taxon>
        <taxon>Mucoromycota</taxon>
        <taxon>Mortierellomycotina</taxon>
        <taxon>Mortierellomycetes</taxon>
        <taxon>Mortierellales</taxon>
        <taxon>Mortierellaceae</taxon>
        <taxon>Lunasporangiospora</taxon>
    </lineage>
</organism>
<protein>
    <submittedName>
        <fullName evidence="1">Uncharacterized protein</fullName>
    </submittedName>
</protein>
<reference evidence="1" key="1">
    <citation type="journal article" date="2020" name="Fungal Divers.">
        <title>Resolving the Mortierellaceae phylogeny through synthesis of multi-gene phylogenetics and phylogenomics.</title>
        <authorList>
            <person name="Vandepol N."/>
            <person name="Liber J."/>
            <person name="Desiro A."/>
            <person name="Na H."/>
            <person name="Kennedy M."/>
            <person name="Barry K."/>
            <person name="Grigoriev I.V."/>
            <person name="Miller A.N."/>
            <person name="O'Donnell K."/>
            <person name="Stajich J.E."/>
            <person name="Bonito G."/>
        </authorList>
    </citation>
    <scope>NUCLEOTIDE SEQUENCE</scope>
    <source>
        <strain evidence="1">KOD1015</strain>
    </source>
</reference>
<dbReference type="Proteomes" id="UP000780801">
    <property type="component" value="Unassembled WGS sequence"/>
</dbReference>
<keyword evidence="2" id="KW-1185">Reference proteome</keyword>
<sequence>MVSHLADSVQTMQGHLGSAYQTLANNMKQSLEMTQAMSNMMEMLLASNLNICSRIERDERSDKPLLVITTENKSQLPIPHIVGLLKIGRDDNQERTFETSEQSKWTLVSSAQTISKRGTRVAEDKDSSIYELKSGPSGPINDAEQMYGSQINSVPLVLLPDSRWTDVFELELEQFDSWVIVIETSFQSPGSNRRFRKKHECCIYLMDQCVISWEPGTPKPTTDPVGDVTMRTANFRQTLQVPLTEGLRVGMTFTLVPSQ</sequence>
<comment type="caution">
    <text evidence="1">The sequence shown here is derived from an EMBL/GenBank/DDBJ whole genome shotgun (WGS) entry which is preliminary data.</text>
</comment>